<dbReference type="PANTHER" id="PTHR30006:SF2">
    <property type="entry name" value="ABC TRANSPORTER SUBSTRATE-BINDING PROTEIN"/>
    <property type="match status" value="1"/>
</dbReference>
<dbReference type="RefSeq" id="WP_168042611.1">
    <property type="nucleotide sequence ID" value="NZ_JAAEDK010000003.1"/>
</dbReference>
<keyword evidence="4" id="KW-1185">Reference proteome</keyword>
<dbReference type="PANTHER" id="PTHR30006">
    <property type="entry name" value="THIAMINE-BINDING PERIPLASMIC PROTEIN-RELATED"/>
    <property type="match status" value="1"/>
</dbReference>
<protein>
    <submittedName>
        <fullName evidence="2">Extracellular solute-binding protein</fullName>
    </submittedName>
</protein>
<accession>A0A9X9WCC1</accession>
<evidence type="ECO:0000256" key="1">
    <source>
        <dbReference type="ARBA" id="ARBA00022729"/>
    </source>
</evidence>
<dbReference type="Proteomes" id="UP001138708">
    <property type="component" value="Unassembled WGS sequence"/>
</dbReference>
<reference evidence="2" key="3">
    <citation type="journal article" date="2021" name="Syst. Appl. Microbiol.">
        <title>Roseomonas hellenica sp. nov., isolated from roots of wild-growing Alkanna tinctoria.</title>
        <authorList>
            <person name="Rat A."/>
            <person name="Naranjo H.D."/>
            <person name="Lebbe L."/>
            <person name="Cnockaert M."/>
            <person name="Krigas N."/>
            <person name="Grigoriadou K."/>
            <person name="Maloupa E."/>
            <person name="Willems A."/>
        </authorList>
    </citation>
    <scope>NUCLEOTIDE SEQUENCE</scope>
    <source>
        <strain evidence="2">LMG 31161</strain>
    </source>
</reference>
<sequence length="332" mass="35746">MTEQTTRRALLGGLALTAAAPRLARAQSGAVVIYTPNSAQAVDAVKEVVERARPPLRINTITGGSAQLLRRIAAEASRPQADLFWSSSANTLGDFRSLYQAYRSPEAAAIPDSLRQPEDLWTATNIHVVVAMLNRNQLRGTAAPRSWADLLDPAWKGRIIIADPQNSSTGYTILWGVSKLLGEDGLRRLAANLRVSSSASAVLRGVAQGEYAVGLTFESNAYGYVAGGQREIQLVYPSDGTFISPEFQALVKDAPAGATARRAFDMLLSKPVQTALLEAAYRRPSRSDIDVAKLVDLPAMSGIRVFPTDETEAAAKRAEFLAQWQQIVAAVN</sequence>
<proteinExistence type="predicted"/>
<evidence type="ECO:0000313" key="5">
    <source>
        <dbReference type="Proteomes" id="UP001138708"/>
    </source>
</evidence>
<dbReference type="PROSITE" id="PS51318">
    <property type="entry name" value="TAT"/>
    <property type="match status" value="1"/>
</dbReference>
<keyword evidence="1" id="KW-0732">Signal</keyword>
<dbReference type="PIRSF" id="PIRSF002825">
    <property type="entry name" value="CfbpA"/>
    <property type="match status" value="1"/>
</dbReference>
<dbReference type="InterPro" id="IPR026045">
    <property type="entry name" value="Ferric-bd"/>
</dbReference>
<dbReference type="SUPFAM" id="SSF53850">
    <property type="entry name" value="Periplasmic binding protein-like II"/>
    <property type="match status" value="1"/>
</dbReference>
<comment type="caution">
    <text evidence="2">The sequence shown here is derived from an EMBL/GenBank/DDBJ whole genome shotgun (WGS) entry which is preliminary data.</text>
</comment>
<evidence type="ECO:0000313" key="2">
    <source>
        <dbReference type="EMBL" id="MBR0657981.1"/>
    </source>
</evidence>
<dbReference type="AlphaFoldDB" id="A0A9X9WCC1"/>
<gene>
    <name evidence="3" type="ORF">GWK15_17240</name>
    <name evidence="2" type="ORF">GXW75_01865</name>
</gene>
<dbReference type="EMBL" id="JAAVUP010000005">
    <property type="protein sequence ID" value="NKE18701.1"/>
    <property type="molecule type" value="Genomic_DNA"/>
</dbReference>
<dbReference type="InterPro" id="IPR006311">
    <property type="entry name" value="TAT_signal"/>
</dbReference>
<dbReference type="EMBL" id="JAAEDK010000003">
    <property type="protein sequence ID" value="MBR0657981.1"/>
    <property type="molecule type" value="Genomic_DNA"/>
</dbReference>
<organism evidence="2 5">
    <name type="scientific">Neoroseomonas oryzicola</name>
    <dbReference type="NCBI Taxonomy" id="535904"/>
    <lineage>
        <taxon>Bacteria</taxon>
        <taxon>Pseudomonadati</taxon>
        <taxon>Pseudomonadota</taxon>
        <taxon>Alphaproteobacteria</taxon>
        <taxon>Acetobacterales</taxon>
        <taxon>Acetobacteraceae</taxon>
        <taxon>Neoroseomonas</taxon>
    </lineage>
</organism>
<evidence type="ECO:0000313" key="3">
    <source>
        <dbReference type="EMBL" id="NKE18701.1"/>
    </source>
</evidence>
<dbReference type="Proteomes" id="UP000746741">
    <property type="component" value="Unassembled WGS sequence"/>
</dbReference>
<dbReference type="Gene3D" id="3.40.190.10">
    <property type="entry name" value="Periplasmic binding protein-like II"/>
    <property type="match status" value="2"/>
</dbReference>
<evidence type="ECO:0000313" key="4">
    <source>
        <dbReference type="Proteomes" id="UP000746741"/>
    </source>
</evidence>
<dbReference type="Pfam" id="PF13343">
    <property type="entry name" value="SBP_bac_6"/>
    <property type="match status" value="1"/>
</dbReference>
<name>A0A9X9WCC1_9PROT</name>
<reference evidence="3 4" key="2">
    <citation type="submission" date="2020-02" db="EMBL/GenBank/DDBJ databases">
        <authorList>
            <person name="Sun Q."/>
            <person name="Inoue M."/>
        </authorList>
    </citation>
    <scope>NUCLEOTIDE SEQUENCE [LARGE SCALE GENOMIC DNA]</scope>
    <source>
        <strain evidence="3 4">KCTC 22478</strain>
    </source>
</reference>
<reference evidence="2" key="1">
    <citation type="submission" date="2020-01" db="EMBL/GenBank/DDBJ databases">
        <authorList>
            <person name="Rat A."/>
        </authorList>
    </citation>
    <scope>NUCLEOTIDE SEQUENCE</scope>
    <source>
        <strain evidence="2">LMG 31161</strain>
    </source>
</reference>